<dbReference type="InterPro" id="IPR026983">
    <property type="entry name" value="DHC"/>
</dbReference>
<dbReference type="PANTHER" id="PTHR22878:SF68">
    <property type="entry name" value="DYNEIN HEAVY CHAIN 6, AXONEMAL-LIKE"/>
    <property type="match status" value="1"/>
</dbReference>
<dbReference type="SUPFAM" id="SSF52540">
    <property type="entry name" value="P-loop containing nucleoside triphosphate hydrolases"/>
    <property type="match status" value="1"/>
</dbReference>
<evidence type="ECO:0000313" key="3">
    <source>
        <dbReference type="Proteomes" id="UP000663868"/>
    </source>
</evidence>
<feature type="domain" description="Dynein heavy chain 3 AAA+ lid" evidence="1">
    <location>
        <begin position="139"/>
        <end position="219"/>
    </location>
</feature>
<dbReference type="GO" id="GO:0030286">
    <property type="term" value="C:dynein complex"/>
    <property type="evidence" value="ECO:0007669"/>
    <property type="project" value="InterPro"/>
</dbReference>
<dbReference type="GO" id="GO:0007018">
    <property type="term" value="P:microtubule-based movement"/>
    <property type="evidence" value="ECO:0007669"/>
    <property type="project" value="InterPro"/>
</dbReference>
<dbReference type="GO" id="GO:0045505">
    <property type="term" value="F:dynein intermediate chain binding"/>
    <property type="evidence" value="ECO:0007669"/>
    <property type="project" value="InterPro"/>
</dbReference>
<reference evidence="2" key="1">
    <citation type="submission" date="2021-02" db="EMBL/GenBank/DDBJ databases">
        <authorList>
            <person name="Nowell W R."/>
        </authorList>
    </citation>
    <scope>NUCLEOTIDE SEQUENCE</scope>
</reference>
<protein>
    <recommendedName>
        <fullName evidence="1">Dynein heavy chain 3 AAA+ lid domain-containing protein</fullName>
    </recommendedName>
</protein>
<sequence>MLQDIFEANLEKRAKNLFVPLNGKKMIAFIDDMNMPIKDIYGSQPPLELIRTWIDYEFWYDRKTQAMKFVKDMYLLTAMGPPGGGRQQISSRLQSRFNLINMTFPFEHEICRIFDTMLSQKLQHFDDDIKYLDQIITKATVDLYQTIEKKYLPTPTKIHYTFNMRDISRMFEGLLLCHKIVITNKVEFLRLWIHEAHRVYSDRFLTTNDHDLFIKILSEKLA</sequence>
<dbReference type="Pfam" id="PF12775">
    <property type="entry name" value="AAA_7"/>
    <property type="match status" value="1"/>
</dbReference>
<dbReference type="Proteomes" id="UP000663868">
    <property type="component" value="Unassembled WGS sequence"/>
</dbReference>
<dbReference type="InterPro" id="IPR027417">
    <property type="entry name" value="P-loop_NTPase"/>
</dbReference>
<dbReference type="InterPro" id="IPR041589">
    <property type="entry name" value="DNAH3_AAA_lid_1"/>
</dbReference>
<dbReference type="GO" id="GO:0051959">
    <property type="term" value="F:dynein light intermediate chain binding"/>
    <property type="evidence" value="ECO:0007669"/>
    <property type="project" value="InterPro"/>
</dbReference>
<name>A0A820J9S1_9BILA</name>
<dbReference type="Gene3D" id="1.20.920.30">
    <property type="match status" value="1"/>
</dbReference>
<evidence type="ECO:0000313" key="2">
    <source>
        <dbReference type="EMBL" id="CAF4320547.1"/>
    </source>
</evidence>
<feature type="non-terminal residue" evidence="2">
    <location>
        <position position="1"/>
    </location>
</feature>
<proteinExistence type="predicted"/>
<dbReference type="Pfam" id="PF17857">
    <property type="entry name" value="AAA_lid_1"/>
    <property type="match status" value="1"/>
</dbReference>
<organism evidence="2 3">
    <name type="scientific">Adineta steineri</name>
    <dbReference type="NCBI Taxonomy" id="433720"/>
    <lineage>
        <taxon>Eukaryota</taxon>
        <taxon>Metazoa</taxon>
        <taxon>Spiralia</taxon>
        <taxon>Gnathifera</taxon>
        <taxon>Rotifera</taxon>
        <taxon>Eurotatoria</taxon>
        <taxon>Bdelloidea</taxon>
        <taxon>Adinetida</taxon>
        <taxon>Adinetidae</taxon>
        <taxon>Adineta</taxon>
    </lineage>
</organism>
<dbReference type="AlphaFoldDB" id="A0A820J9S1"/>
<evidence type="ECO:0000259" key="1">
    <source>
        <dbReference type="Pfam" id="PF17857"/>
    </source>
</evidence>
<gene>
    <name evidence="2" type="ORF">KXQ929_LOCUS46598</name>
</gene>
<accession>A0A820J9S1</accession>
<dbReference type="Gene3D" id="3.40.50.300">
    <property type="entry name" value="P-loop containing nucleotide triphosphate hydrolases"/>
    <property type="match status" value="1"/>
</dbReference>
<comment type="caution">
    <text evidence="2">The sequence shown here is derived from an EMBL/GenBank/DDBJ whole genome shotgun (WGS) entry which is preliminary data.</text>
</comment>
<dbReference type="PANTHER" id="PTHR22878">
    <property type="entry name" value="DYNEIN HEAVY CHAIN 6, AXONEMAL-LIKE-RELATED"/>
    <property type="match status" value="1"/>
</dbReference>
<dbReference type="EMBL" id="CAJOBB010015755">
    <property type="protein sequence ID" value="CAF4320547.1"/>
    <property type="molecule type" value="Genomic_DNA"/>
</dbReference>